<dbReference type="Proteomes" id="UP000887564">
    <property type="component" value="Unplaced"/>
</dbReference>
<dbReference type="WBParaSite" id="PEQ_0000434201-mRNA-1">
    <property type="protein sequence ID" value="PEQ_0000434201-mRNA-1"/>
    <property type="gene ID" value="PEQ_0000434201"/>
</dbReference>
<organism evidence="1 2">
    <name type="scientific">Parascaris equorum</name>
    <name type="common">Equine roundworm</name>
    <dbReference type="NCBI Taxonomy" id="6256"/>
    <lineage>
        <taxon>Eukaryota</taxon>
        <taxon>Metazoa</taxon>
        <taxon>Ecdysozoa</taxon>
        <taxon>Nematoda</taxon>
        <taxon>Chromadorea</taxon>
        <taxon>Rhabditida</taxon>
        <taxon>Spirurina</taxon>
        <taxon>Ascaridomorpha</taxon>
        <taxon>Ascaridoidea</taxon>
        <taxon>Ascarididae</taxon>
        <taxon>Parascaris</taxon>
    </lineage>
</organism>
<sequence>MKCALSQDQRAQVNVIVALTFLASSYRHSWYSKIRLATALFCSKLDIETRCFFADLEGDIWGSKGRTNWIDRWAWSVISDSDDRENEDDSGAHFPVKLICIFNSCLFVAKSTLIFL</sequence>
<proteinExistence type="predicted"/>
<accession>A0A914RHS3</accession>
<protein>
    <submittedName>
        <fullName evidence="2">Uncharacterized protein</fullName>
    </submittedName>
</protein>
<evidence type="ECO:0000313" key="1">
    <source>
        <dbReference type="Proteomes" id="UP000887564"/>
    </source>
</evidence>
<evidence type="ECO:0000313" key="2">
    <source>
        <dbReference type="WBParaSite" id="PEQ_0000434201-mRNA-1"/>
    </source>
</evidence>
<name>A0A914RHS3_PAREQ</name>
<reference evidence="2" key="1">
    <citation type="submission" date="2022-11" db="UniProtKB">
        <authorList>
            <consortium name="WormBaseParasite"/>
        </authorList>
    </citation>
    <scope>IDENTIFICATION</scope>
</reference>
<keyword evidence="1" id="KW-1185">Reference proteome</keyword>
<dbReference type="AlphaFoldDB" id="A0A914RHS3"/>